<dbReference type="GO" id="GO:0005737">
    <property type="term" value="C:cytoplasm"/>
    <property type="evidence" value="ECO:0007669"/>
    <property type="project" value="UniProtKB-SubCell"/>
</dbReference>
<evidence type="ECO:0000256" key="5">
    <source>
        <dbReference type="ARBA" id="ARBA00022801"/>
    </source>
</evidence>
<dbReference type="InterPro" id="IPR023091">
    <property type="entry name" value="MetalPrtase_cat_dom_sf_prd"/>
</dbReference>
<evidence type="ECO:0000256" key="7">
    <source>
        <dbReference type="HAMAP-Rule" id="MF_00009"/>
    </source>
</evidence>
<dbReference type="PANTHER" id="PTHR46986:SF1">
    <property type="entry name" value="ENDORIBONUCLEASE YBEY, CHLOROPLASTIC"/>
    <property type="match status" value="1"/>
</dbReference>
<dbReference type="HAMAP" id="MF_00009">
    <property type="entry name" value="Endoribonucl_YbeY"/>
    <property type="match status" value="1"/>
</dbReference>
<keyword evidence="7" id="KW-0963">Cytoplasm</keyword>
<sequence>MVLELIIEDKGWASFLSAELASSCLEAVALTVEHNELTKPVSVLLTTDEEVRALNRDFRGKDKPTNVLSFPAEPLPGLPEEAQPLGDLALALETCLREAEEKAISPENHTAHLLVHGLLHLLGYDHLEDEEAEAMEAAERRILARLGIADPYG</sequence>
<keyword evidence="7" id="KW-0698">rRNA processing</keyword>
<keyword evidence="2 7" id="KW-0540">Nuclease</keyword>
<dbReference type="GO" id="GO:0006364">
    <property type="term" value="P:rRNA processing"/>
    <property type="evidence" value="ECO:0007669"/>
    <property type="project" value="UniProtKB-UniRule"/>
</dbReference>
<dbReference type="GO" id="GO:0004222">
    <property type="term" value="F:metalloendopeptidase activity"/>
    <property type="evidence" value="ECO:0007669"/>
    <property type="project" value="InterPro"/>
</dbReference>
<dbReference type="EMBL" id="JANIBC010000001">
    <property type="protein sequence ID" value="MCQ8183853.1"/>
    <property type="molecule type" value="Genomic_DNA"/>
</dbReference>
<evidence type="ECO:0000256" key="1">
    <source>
        <dbReference type="ARBA" id="ARBA00010875"/>
    </source>
</evidence>
<dbReference type="GO" id="GO:0004521">
    <property type="term" value="F:RNA endonuclease activity"/>
    <property type="evidence" value="ECO:0007669"/>
    <property type="project" value="UniProtKB-UniRule"/>
</dbReference>
<dbReference type="PANTHER" id="PTHR46986">
    <property type="entry name" value="ENDORIBONUCLEASE YBEY, CHLOROPLASTIC"/>
    <property type="match status" value="1"/>
</dbReference>
<dbReference type="AlphaFoldDB" id="A0A9X2L6G8"/>
<dbReference type="RefSeq" id="WP_256617657.1">
    <property type="nucleotide sequence ID" value="NZ_JANIBC010000001.1"/>
</dbReference>
<dbReference type="NCBIfam" id="TIGR00043">
    <property type="entry name" value="rRNA maturation RNase YbeY"/>
    <property type="match status" value="1"/>
</dbReference>
<dbReference type="InterPro" id="IPR002036">
    <property type="entry name" value="YbeY"/>
</dbReference>
<reference evidence="8" key="1">
    <citation type="submission" date="2022-07" db="EMBL/GenBank/DDBJ databases">
        <title>Parvularcula maris sp. nov., an algicidal bacterium isolated from seawater.</title>
        <authorList>
            <person name="Li F."/>
        </authorList>
    </citation>
    <scope>NUCLEOTIDE SEQUENCE</scope>
    <source>
        <strain evidence="8">BGMRC 0090</strain>
    </source>
</reference>
<protein>
    <recommendedName>
        <fullName evidence="7">Endoribonuclease YbeY</fullName>
        <ecNumber evidence="7">3.1.-.-</ecNumber>
    </recommendedName>
</protein>
<keyword evidence="3 7" id="KW-0479">Metal-binding</keyword>
<accession>A0A9X2L6G8</accession>
<keyword evidence="6 7" id="KW-0862">Zinc</keyword>
<evidence type="ECO:0000256" key="2">
    <source>
        <dbReference type="ARBA" id="ARBA00022722"/>
    </source>
</evidence>
<dbReference type="InterPro" id="IPR020549">
    <property type="entry name" value="YbeY_CS"/>
</dbReference>
<dbReference type="SUPFAM" id="SSF55486">
    <property type="entry name" value="Metalloproteases ('zincins'), catalytic domain"/>
    <property type="match status" value="1"/>
</dbReference>
<evidence type="ECO:0000313" key="8">
    <source>
        <dbReference type="EMBL" id="MCQ8183853.1"/>
    </source>
</evidence>
<feature type="binding site" evidence="7">
    <location>
        <position position="120"/>
    </location>
    <ligand>
        <name>Zn(2+)</name>
        <dbReference type="ChEBI" id="CHEBI:29105"/>
        <note>catalytic</note>
    </ligand>
</feature>
<comment type="subcellular location">
    <subcellularLocation>
        <location evidence="7">Cytoplasm</location>
    </subcellularLocation>
</comment>
<dbReference type="PROSITE" id="PS01306">
    <property type="entry name" value="UPF0054"/>
    <property type="match status" value="1"/>
</dbReference>
<name>A0A9X2L6G8_9PROT</name>
<evidence type="ECO:0000256" key="6">
    <source>
        <dbReference type="ARBA" id="ARBA00022833"/>
    </source>
</evidence>
<keyword evidence="5 7" id="KW-0378">Hydrolase</keyword>
<feature type="binding site" evidence="7">
    <location>
        <position position="116"/>
    </location>
    <ligand>
        <name>Zn(2+)</name>
        <dbReference type="ChEBI" id="CHEBI:29105"/>
        <note>catalytic</note>
    </ligand>
</feature>
<organism evidence="8 9">
    <name type="scientific">Parvularcula maris</name>
    <dbReference type="NCBI Taxonomy" id="2965077"/>
    <lineage>
        <taxon>Bacteria</taxon>
        <taxon>Pseudomonadati</taxon>
        <taxon>Pseudomonadota</taxon>
        <taxon>Alphaproteobacteria</taxon>
        <taxon>Parvularculales</taxon>
        <taxon>Parvularculaceae</taxon>
        <taxon>Parvularcula</taxon>
    </lineage>
</organism>
<comment type="caution">
    <text evidence="8">The sequence shown here is derived from an EMBL/GenBank/DDBJ whole genome shotgun (WGS) entry which is preliminary data.</text>
</comment>
<dbReference type="EC" id="3.1.-.-" evidence="7"/>
<comment type="cofactor">
    <cofactor evidence="7">
        <name>Zn(2+)</name>
        <dbReference type="ChEBI" id="CHEBI:29105"/>
    </cofactor>
    <text evidence="7">Binds 1 zinc ion.</text>
</comment>
<keyword evidence="4 7" id="KW-0255">Endonuclease</keyword>
<comment type="function">
    <text evidence="7">Single strand-specific metallo-endoribonuclease involved in late-stage 70S ribosome quality control and in maturation of the 3' terminus of the 16S rRNA.</text>
</comment>
<dbReference type="Proteomes" id="UP001142610">
    <property type="component" value="Unassembled WGS sequence"/>
</dbReference>
<comment type="similarity">
    <text evidence="1 7">Belongs to the endoribonuclease YbeY family.</text>
</comment>
<keyword evidence="7" id="KW-0690">Ribosome biogenesis</keyword>
<keyword evidence="9" id="KW-1185">Reference proteome</keyword>
<dbReference type="GO" id="GO:0008270">
    <property type="term" value="F:zinc ion binding"/>
    <property type="evidence" value="ECO:0007669"/>
    <property type="project" value="UniProtKB-UniRule"/>
</dbReference>
<feature type="binding site" evidence="7">
    <location>
        <position position="126"/>
    </location>
    <ligand>
        <name>Zn(2+)</name>
        <dbReference type="ChEBI" id="CHEBI:29105"/>
        <note>catalytic</note>
    </ligand>
</feature>
<dbReference type="Pfam" id="PF02130">
    <property type="entry name" value="YbeY"/>
    <property type="match status" value="1"/>
</dbReference>
<evidence type="ECO:0000313" key="9">
    <source>
        <dbReference type="Proteomes" id="UP001142610"/>
    </source>
</evidence>
<proteinExistence type="inferred from homology"/>
<evidence type="ECO:0000256" key="4">
    <source>
        <dbReference type="ARBA" id="ARBA00022759"/>
    </source>
</evidence>
<evidence type="ECO:0000256" key="3">
    <source>
        <dbReference type="ARBA" id="ARBA00022723"/>
    </source>
</evidence>
<gene>
    <name evidence="7 8" type="primary">ybeY</name>
    <name evidence="8" type="ORF">NOG11_00475</name>
</gene>
<dbReference type="Gene3D" id="3.40.390.30">
    <property type="entry name" value="Metalloproteases ('zincins'), catalytic domain"/>
    <property type="match status" value="1"/>
</dbReference>